<dbReference type="InterPro" id="IPR035979">
    <property type="entry name" value="RBD_domain_sf"/>
</dbReference>
<evidence type="ECO:0008006" key="4">
    <source>
        <dbReference type="Google" id="ProtNLM"/>
    </source>
</evidence>
<sequence length="301" mass="32983">AFLEMGSCHQAEDIVKFYRESPAVATGSPVLFSLSSSFAFPLTSRVVCFCRLPPGKEKNTELIAIAKRFGQVKRSLFLPNRVFVEMAELEHAQKLVDYYTSHPLKMKGKNVLVSYSTEYTTLKRPSPDGEGRTSSYSSQPYRRRSSSPRRSSSNSKSESREMESTTTQTKEAGSVGELPQAGGNTQPEPKEESAGDSSKETTAELEGGNKEDSKVPAKEHDPSPMGTSKETAIVGQDVTDQAGHEDGKQEGNLKPLDSDSDIEGMEVIGEDEEDRVPDEDLAKQDVCDRPEKLGPKQEPAE</sequence>
<feature type="compositionally biased region" description="Basic and acidic residues" evidence="1">
    <location>
        <begin position="242"/>
        <end position="251"/>
    </location>
</feature>
<dbReference type="InterPro" id="IPR012677">
    <property type="entry name" value="Nucleotide-bd_a/b_plait_sf"/>
</dbReference>
<reference evidence="2 3" key="1">
    <citation type="submission" date="2015-08" db="EMBL/GenBank/DDBJ databases">
        <title>The genome of the Asian arowana (Scleropages formosus).</title>
        <authorList>
            <person name="Tan M.H."/>
            <person name="Gan H.M."/>
            <person name="Croft L.J."/>
            <person name="Austin C.M."/>
        </authorList>
    </citation>
    <scope>NUCLEOTIDE SEQUENCE [LARGE SCALE GENOMIC DNA]</scope>
    <source>
        <strain evidence="2">Aro1</strain>
    </source>
</reference>
<feature type="compositionally biased region" description="Acidic residues" evidence="1">
    <location>
        <begin position="258"/>
        <end position="277"/>
    </location>
</feature>
<feature type="non-terminal residue" evidence="2">
    <location>
        <position position="301"/>
    </location>
</feature>
<feature type="compositionally biased region" description="Basic and acidic residues" evidence="1">
    <location>
        <begin position="278"/>
        <end position="301"/>
    </location>
</feature>
<dbReference type="SUPFAM" id="SSF54928">
    <property type="entry name" value="RNA-binding domain, RBD"/>
    <property type="match status" value="1"/>
</dbReference>
<feature type="compositionally biased region" description="Basic and acidic residues" evidence="1">
    <location>
        <begin position="188"/>
        <end position="222"/>
    </location>
</feature>
<name>A0A0P7WGM4_SCLFO</name>
<proteinExistence type="predicted"/>
<gene>
    <name evidence="2" type="ORF">Z043_121775</name>
</gene>
<organism evidence="2 3">
    <name type="scientific">Scleropages formosus</name>
    <name type="common">Asian bonytongue</name>
    <name type="synonym">Osteoglossum formosum</name>
    <dbReference type="NCBI Taxonomy" id="113540"/>
    <lineage>
        <taxon>Eukaryota</taxon>
        <taxon>Metazoa</taxon>
        <taxon>Chordata</taxon>
        <taxon>Craniata</taxon>
        <taxon>Vertebrata</taxon>
        <taxon>Euteleostomi</taxon>
        <taxon>Actinopterygii</taxon>
        <taxon>Neopterygii</taxon>
        <taxon>Teleostei</taxon>
        <taxon>Osteoglossocephala</taxon>
        <taxon>Osteoglossomorpha</taxon>
        <taxon>Osteoglossiformes</taxon>
        <taxon>Osteoglossidae</taxon>
        <taxon>Scleropages</taxon>
    </lineage>
</organism>
<evidence type="ECO:0000256" key="1">
    <source>
        <dbReference type="SAM" id="MobiDB-lite"/>
    </source>
</evidence>
<comment type="caution">
    <text evidence="2">The sequence shown here is derived from an EMBL/GenBank/DDBJ whole genome shotgun (WGS) entry which is preliminary data.</text>
</comment>
<protein>
    <recommendedName>
        <fullName evidence="4">RRM domain-containing protein</fullName>
    </recommendedName>
</protein>
<dbReference type="EMBL" id="JARO02010984">
    <property type="protein sequence ID" value="KPP60237.1"/>
    <property type="molecule type" value="Genomic_DNA"/>
</dbReference>
<accession>A0A0P7WGM4</accession>
<feature type="region of interest" description="Disordered" evidence="1">
    <location>
        <begin position="121"/>
        <end position="301"/>
    </location>
</feature>
<feature type="non-terminal residue" evidence="2">
    <location>
        <position position="1"/>
    </location>
</feature>
<dbReference type="GO" id="GO:0003676">
    <property type="term" value="F:nucleic acid binding"/>
    <property type="evidence" value="ECO:0007669"/>
    <property type="project" value="InterPro"/>
</dbReference>
<dbReference type="Gene3D" id="3.30.70.330">
    <property type="match status" value="1"/>
</dbReference>
<evidence type="ECO:0000313" key="3">
    <source>
        <dbReference type="Proteomes" id="UP000034805"/>
    </source>
</evidence>
<dbReference type="Proteomes" id="UP000034805">
    <property type="component" value="Unassembled WGS sequence"/>
</dbReference>
<evidence type="ECO:0000313" key="2">
    <source>
        <dbReference type="EMBL" id="KPP60237.1"/>
    </source>
</evidence>
<dbReference type="AlphaFoldDB" id="A0A0P7WGM4"/>